<organism evidence="5">
    <name type="scientific">Aegilops tauschii</name>
    <name type="common">Tausch's goatgrass</name>
    <name type="synonym">Aegilops squarrosa</name>
    <dbReference type="NCBI Taxonomy" id="37682"/>
    <lineage>
        <taxon>Eukaryota</taxon>
        <taxon>Viridiplantae</taxon>
        <taxon>Streptophyta</taxon>
        <taxon>Embryophyta</taxon>
        <taxon>Tracheophyta</taxon>
        <taxon>Spermatophyta</taxon>
        <taxon>Magnoliopsida</taxon>
        <taxon>Liliopsida</taxon>
        <taxon>Poales</taxon>
        <taxon>Poaceae</taxon>
        <taxon>BOP clade</taxon>
        <taxon>Pooideae</taxon>
        <taxon>Triticodae</taxon>
        <taxon>Triticeae</taxon>
        <taxon>Triticinae</taxon>
        <taxon>Aegilops</taxon>
    </lineage>
</organism>
<feature type="domain" description="Sulfotransferase" evidence="4">
    <location>
        <begin position="91"/>
        <end position="255"/>
    </location>
</feature>
<dbReference type="EnsemblPlants" id="EMT01306">
    <property type="protein sequence ID" value="EMT01306"/>
    <property type="gene ID" value="F775_21154"/>
</dbReference>
<protein>
    <recommendedName>
        <fullName evidence="3">Sulfotransferase</fullName>
        <ecNumber evidence="3">2.8.2.-</ecNumber>
    </recommendedName>
</protein>
<dbReference type="GO" id="GO:0008146">
    <property type="term" value="F:sulfotransferase activity"/>
    <property type="evidence" value="ECO:0007669"/>
    <property type="project" value="InterPro"/>
</dbReference>
<evidence type="ECO:0000256" key="1">
    <source>
        <dbReference type="ARBA" id="ARBA00005771"/>
    </source>
</evidence>
<name>R7W3T3_AEGTA</name>
<comment type="similarity">
    <text evidence="1 3">Belongs to the sulfotransferase 1 family.</text>
</comment>
<dbReference type="Gene3D" id="3.40.50.300">
    <property type="entry name" value="P-loop containing nucleotide triphosphate hydrolases"/>
    <property type="match status" value="2"/>
</dbReference>
<evidence type="ECO:0000259" key="4">
    <source>
        <dbReference type="Pfam" id="PF00685"/>
    </source>
</evidence>
<reference evidence="5" key="1">
    <citation type="submission" date="2015-06" db="UniProtKB">
        <authorList>
            <consortium name="EnsemblPlants"/>
        </authorList>
    </citation>
    <scope>IDENTIFICATION</scope>
</reference>
<dbReference type="EC" id="2.8.2.-" evidence="3"/>
<dbReference type="InterPro" id="IPR000863">
    <property type="entry name" value="Sulfotransferase_dom"/>
</dbReference>
<keyword evidence="2 3" id="KW-0808">Transferase</keyword>
<proteinExistence type="inferred from homology"/>
<dbReference type="SUPFAM" id="SSF52540">
    <property type="entry name" value="P-loop containing nucleoside triphosphate hydrolases"/>
    <property type="match status" value="1"/>
</dbReference>
<dbReference type="InterPro" id="IPR027417">
    <property type="entry name" value="P-loop_NTPase"/>
</dbReference>
<evidence type="ECO:0000256" key="2">
    <source>
        <dbReference type="ARBA" id="ARBA00022679"/>
    </source>
</evidence>
<dbReference type="PANTHER" id="PTHR11783">
    <property type="entry name" value="SULFOTRANSFERASE SULT"/>
    <property type="match status" value="1"/>
</dbReference>
<sequence>MAATPGSSSCLVGPVPFKDVCGHGGDHVVSPPEEYADIITDMPAITVRAGQLMRQWQGAWLPHRRVPGVLSFQRRFTPHPDDVLLASPPKEPEDMLVSLWHFYKSSATTDGSTYTFSDLFENACEGKHSNGPIWDHILGYWQASQVTPERILFLRYEEMLRDPVGSVRELAQFLGVPFTGTEEAAELPEEIVKLCSIETLRGVSANKMVADGIFVKFPRTSFFRKGVAGDWVNHMTPEMAQRFDAIVEEKLHGSGLSFKS</sequence>
<evidence type="ECO:0000313" key="5">
    <source>
        <dbReference type="EnsemblPlants" id="EMT01306"/>
    </source>
</evidence>
<accession>R7W3T3</accession>
<dbReference type="Pfam" id="PF00685">
    <property type="entry name" value="Sulfotransfer_1"/>
    <property type="match status" value="1"/>
</dbReference>
<dbReference type="AlphaFoldDB" id="R7W3T3"/>
<evidence type="ECO:0000256" key="3">
    <source>
        <dbReference type="RuleBase" id="RU361155"/>
    </source>
</evidence>